<dbReference type="PRINTS" id="PR00135">
    <property type="entry name" value="LYZLACT"/>
</dbReference>
<protein>
    <recommendedName>
        <fullName evidence="2">lysozyme</fullName>
        <ecNumber evidence="2">3.2.1.17</ecNumber>
    </recommendedName>
</protein>
<accession>A0ABD2PB13</accession>
<gene>
    <name evidence="8" type="ORF">HHI36_002637</name>
</gene>
<dbReference type="Gene3D" id="1.10.530.10">
    <property type="match status" value="1"/>
</dbReference>
<keyword evidence="5" id="KW-0326">Glycosidase</keyword>
<comment type="catalytic activity">
    <reaction evidence="1">
        <text>Hydrolysis of (1-&gt;4)-beta-linkages between N-acetylmuramic acid and N-acetyl-D-glucosamine residues in a peptidoglycan and between N-acetyl-D-glucosamine residues in chitodextrins.</text>
        <dbReference type="EC" id="3.2.1.17"/>
    </reaction>
</comment>
<dbReference type="GO" id="GO:0003796">
    <property type="term" value="F:lysozyme activity"/>
    <property type="evidence" value="ECO:0007669"/>
    <property type="project" value="UniProtKB-EC"/>
</dbReference>
<evidence type="ECO:0000256" key="5">
    <source>
        <dbReference type="ARBA" id="ARBA00023295"/>
    </source>
</evidence>
<keyword evidence="4" id="KW-1015">Disulfide bond</keyword>
<dbReference type="EC" id="3.2.1.17" evidence="2"/>
<dbReference type="GO" id="GO:0042742">
    <property type="term" value="P:defense response to bacterium"/>
    <property type="evidence" value="ECO:0007669"/>
    <property type="project" value="UniProtKB-KW"/>
</dbReference>
<dbReference type="PANTHER" id="PTHR11407:SF63">
    <property type="entry name" value="LYSOZYME C"/>
    <property type="match status" value="1"/>
</dbReference>
<comment type="similarity">
    <text evidence="6">Belongs to the glycosyl hydrolase 22 family.</text>
</comment>
<dbReference type="Pfam" id="PF00062">
    <property type="entry name" value="Lys"/>
    <property type="match status" value="1"/>
</dbReference>
<dbReference type="CDD" id="cd16899">
    <property type="entry name" value="LYZ_C_invert"/>
    <property type="match status" value="1"/>
</dbReference>
<dbReference type="PANTHER" id="PTHR11407">
    <property type="entry name" value="LYSOZYME C"/>
    <property type="match status" value="1"/>
</dbReference>
<evidence type="ECO:0000313" key="9">
    <source>
        <dbReference type="Proteomes" id="UP001516400"/>
    </source>
</evidence>
<evidence type="ECO:0000256" key="2">
    <source>
        <dbReference type="ARBA" id="ARBA00012732"/>
    </source>
</evidence>
<dbReference type="InterPro" id="IPR023346">
    <property type="entry name" value="Lysozyme-like_dom_sf"/>
</dbReference>
<keyword evidence="3" id="KW-0929">Antimicrobial</keyword>
<name>A0ABD2PB13_9CUCU</name>
<evidence type="ECO:0000256" key="4">
    <source>
        <dbReference type="ARBA" id="ARBA00023157"/>
    </source>
</evidence>
<dbReference type="InterPro" id="IPR001916">
    <property type="entry name" value="Glyco_hydro_22"/>
</dbReference>
<dbReference type="GO" id="GO:0031640">
    <property type="term" value="P:killing of cells of another organism"/>
    <property type="evidence" value="ECO:0007669"/>
    <property type="project" value="UniProtKB-KW"/>
</dbReference>
<evidence type="ECO:0000259" key="7">
    <source>
        <dbReference type="PROSITE" id="PS00128"/>
    </source>
</evidence>
<dbReference type="EMBL" id="JABFTP020000185">
    <property type="protein sequence ID" value="KAL3288187.1"/>
    <property type="molecule type" value="Genomic_DNA"/>
</dbReference>
<dbReference type="PROSITE" id="PS51348">
    <property type="entry name" value="GLYCOSYL_HYDROL_F22_2"/>
    <property type="match status" value="1"/>
</dbReference>
<evidence type="ECO:0000256" key="6">
    <source>
        <dbReference type="RuleBase" id="RU004440"/>
    </source>
</evidence>
<keyword evidence="9" id="KW-1185">Reference proteome</keyword>
<proteinExistence type="inferred from homology"/>
<sequence length="137" mass="15750">MARRIVIIIYTLAIFFNAFGIYGKVYTRCGLVKELLNMDFSRSFIGNWVCLIESESGKNTSSIKYKANRSQGLGIFQIRSKDWCTFHRKGGICNVRCEDMLDENITDDATCAQKFGFRAWDGWKRNCKGRKLPLPLC</sequence>
<comment type="caution">
    <text evidence="8">The sequence shown here is derived from an EMBL/GenBank/DDBJ whole genome shotgun (WGS) entry which is preliminary data.</text>
</comment>
<dbReference type="Proteomes" id="UP001516400">
    <property type="component" value="Unassembled WGS sequence"/>
</dbReference>
<organism evidence="8 9">
    <name type="scientific">Cryptolaemus montrouzieri</name>
    <dbReference type="NCBI Taxonomy" id="559131"/>
    <lineage>
        <taxon>Eukaryota</taxon>
        <taxon>Metazoa</taxon>
        <taxon>Ecdysozoa</taxon>
        <taxon>Arthropoda</taxon>
        <taxon>Hexapoda</taxon>
        <taxon>Insecta</taxon>
        <taxon>Pterygota</taxon>
        <taxon>Neoptera</taxon>
        <taxon>Endopterygota</taxon>
        <taxon>Coleoptera</taxon>
        <taxon>Polyphaga</taxon>
        <taxon>Cucujiformia</taxon>
        <taxon>Coccinelloidea</taxon>
        <taxon>Coccinellidae</taxon>
        <taxon>Scymninae</taxon>
        <taxon>Scymnini</taxon>
        <taxon>Cryptolaemus</taxon>
    </lineage>
</organism>
<evidence type="ECO:0000313" key="8">
    <source>
        <dbReference type="EMBL" id="KAL3288187.1"/>
    </source>
</evidence>
<keyword evidence="5" id="KW-0378">Hydrolase</keyword>
<reference evidence="8 9" key="1">
    <citation type="journal article" date="2021" name="BMC Biol.">
        <title>Horizontally acquired antibacterial genes associated with adaptive radiation of ladybird beetles.</title>
        <authorList>
            <person name="Li H.S."/>
            <person name="Tang X.F."/>
            <person name="Huang Y.H."/>
            <person name="Xu Z.Y."/>
            <person name="Chen M.L."/>
            <person name="Du X.Y."/>
            <person name="Qiu B.Y."/>
            <person name="Chen P.T."/>
            <person name="Zhang W."/>
            <person name="Slipinski A."/>
            <person name="Escalona H.E."/>
            <person name="Waterhouse R.M."/>
            <person name="Zwick A."/>
            <person name="Pang H."/>
        </authorList>
    </citation>
    <scope>NUCLEOTIDE SEQUENCE [LARGE SCALE GENOMIC DNA]</scope>
    <source>
        <strain evidence="8">SYSU2018</strain>
    </source>
</reference>
<dbReference type="AlphaFoldDB" id="A0ABD2PB13"/>
<dbReference type="SMART" id="SM00263">
    <property type="entry name" value="LYZ1"/>
    <property type="match status" value="1"/>
</dbReference>
<evidence type="ECO:0000256" key="1">
    <source>
        <dbReference type="ARBA" id="ARBA00000632"/>
    </source>
</evidence>
<dbReference type="PROSITE" id="PS00128">
    <property type="entry name" value="GLYCOSYL_HYDROL_F22_1"/>
    <property type="match status" value="1"/>
</dbReference>
<keyword evidence="3" id="KW-0081">Bacteriolytic enzyme</keyword>
<feature type="domain" description="Glycosyl hydrolases family 22 (GH22)" evidence="7">
    <location>
        <begin position="93"/>
        <end position="111"/>
    </location>
</feature>
<dbReference type="InterPro" id="IPR019799">
    <property type="entry name" value="Glyco_hydro_22_CS"/>
</dbReference>
<dbReference type="SUPFAM" id="SSF53955">
    <property type="entry name" value="Lysozyme-like"/>
    <property type="match status" value="1"/>
</dbReference>
<evidence type="ECO:0000256" key="3">
    <source>
        <dbReference type="ARBA" id="ARBA00022638"/>
    </source>
</evidence>